<keyword evidence="3" id="KW-1185">Reference proteome</keyword>
<dbReference type="AlphaFoldDB" id="A0A9W6Y6M2"/>
<dbReference type="EMBL" id="BSXT01003490">
    <property type="protein sequence ID" value="GMF54387.1"/>
    <property type="molecule type" value="Genomic_DNA"/>
</dbReference>
<evidence type="ECO:0000259" key="1">
    <source>
        <dbReference type="Pfam" id="PF07727"/>
    </source>
</evidence>
<evidence type="ECO:0000313" key="3">
    <source>
        <dbReference type="Proteomes" id="UP001165121"/>
    </source>
</evidence>
<gene>
    <name evidence="2" type="ORF">Pfra01_002268700</name>
</gene>
<reference evidence="2" key="1">
    <citation type="submission" date="2023-04" db="EMBL/GenBank/DDBJ databases">
        <title>Phytophthora fragariaefolia NBRC 109709.</title>
        <authorList>
            <person name="Ichikawa N."/>
            <person name="Sato H."/>
            <person name="Tonouchi N."/>
        </authorList>
    </citation>
    <scope>NUCLEOTIDE SEQUENCE</scope>
    <source>
        <strain evidence="2">NBRC 109709</strain>
    </source>
</reference>
<protein>
    <submittedName>
        <fullName evidence="2">Unnamed protein product</fullName>
    </submittedName>
</protein>
<dbReference type="InterPro" id="IPR013103">
    <property type="entry name" value="RVT_2"/>
</dbReference>
<accession>A0A9W6Y6M2</accession>
<feature type="domain" description="Reverse transcriptase Ty1/copia-type" evidence="1">
    <location>
        <begin position="3"/>
        <end position="131"/>
    </location>
</feature>
<comment type="caution">
    <text evidence="2">The sequence shown here is derived from an EMBL/GenBank/DDBJ whole genome shotgun (WGS) entry which is preliminary data.</text>
</comment>
<dbReference type="OrthoDB" id="106712at2759"/>
<dbReference type="Pfam" id="PF07727">
    <property type="entry name" value="RVT_2"/>
    <property type="match status" value="1"/>
</dbReference>
<organism evidence="2 3">
    <name type="scientific">Phytophthora fragariaefolia</name>
    <dbReference type="NCBI Taxonomy" id="1490495"/>
    <lineage>
        <taxon>Eukaryota</taxon>
        <taxon>Sar</taxon>
        <taxon>Stramenopiles</taxon>
        <taxon>Oomycota</taxon>
        <taxon>Peronosporomycetes</taxon>
        <taxon>Peronosporales</taxon>
        <taxon>Peronosporaceae</taxon>
        <taxon>Phytophthora</taxon>
    </lineage>
</organism>
<dbReference type="Proteomes" id="UP001165121">
    <property type="component" value="Unassembled WGS sequence"/>
</dbReference>
<sequence>MPGWVYKVKRALYGLHESGREWYDEPHGCLSAKGLRRSSTEPCLYFYEQDGVIAIVLVYVDDIICATDKEGWKTRFFAELNQKYGLKDLGRLNNYLEIQVDWKEDGILPHQSNYAQEVLTRFGFADAVGCMQIANGHDCQVEGGERRRLGTYPTLP</sequence>
<proteinExistence type="predicted"/>
<name>A0A9W6Y6M2_9STRA</name>
<evidence type="ECO:0000313" key="2">
    <source>
        <dbReference type="EMBL" id="GMF54387.1"/>
    </source>
</evidence>